<proteinExistence type="predicted"/>
<organism evidence="1 2">
    <name type="scientific">Spirosoma liriopis</name>
    <dbReference type="NCBI Taxonomy" id="2937440"/>
    <lineage>
        <taxon>Bacteria</taxon>
        <taxon>Pseudomonadati</taxon>
        <taxon>Bacteroidota</taxon>
        <taxon>Cytophagia</taxon>
        <taxon>Cytophagales</taxon>
        <taxon>Cytophagaceae</taxon>
        <taxon>Spirosoma</taxon>
    </lineage>
</organism>
<dbReference type="EMBL" id="JALPRF010000014">
    <property type="protein sequence ID" value="MCK8495999.1"/>
    <property type="molecule type" value="Genomic_DNA"/>
</dbReference>
<gene>
    <name evidence="1" type="ORF">M0L20_29305</name>
</gene>
<evidence type="ECO:0000313" key="1">
    <source>
        <dbReference type="EMBL" id="MCK8495999.1"/>
    </source>
</evidence>
<sequence>MHFGRALFTRQLTQQGFVIQKVIERKNSRGDVRLIGLPGDSLLEIYSLTNPKKIRALPMASYKVILDTVRSTALEPIVYFTDLIQVTYTKEQEPYAFQRARRSASTANGSGFQYSLLRTLEASVTVDATGQFWRPHGIRSEGYLLDLGINSG</sequence>
<name>A0ABT0HV21_9BACT</name>
<evidence type="ECO:0008006" key="3">
    <source>
        <dbReference type="Google" id="ProtNLM"/>
    </source>
</evidence>
<accession>A0ABT0HV21</accession>
<dbReference type="Proteomes" id="UP001202180">
    <property type="component" value="Unassembled WGS sequence"/>
</dbReference>
<protein>
    <recommendedName>
        <fullName evidence="3">FkbM family methyltransferase</fullName>
    </recommendedName>
</protein>
<keyword evidence="2" id="KW-1185">Reference proteome</keyword>
<reference evidence="1 2" key="1">
    <citation type="submission" date="2022-04" db="EMBL/GenBank/DDBJ databases">
        <title>Spirosoma sp. strain RP8 genome sequencing and assembly.</title>
        <authorList>
            <person name="Jung Y."/>
        </authorList>
    </citation>
    <scope>NUCLEOTIDE SEQUENCE [LARGE SCALE GENOMIC DNA]</scope>
    <source>
        <strain evidence="1 2">RP8</strain>
    </source>
</reference>
<comment type="caution">
    <text evidence="1">The sequence shown here is derived from an EMBL/GenBank/DDBJ whole genome shotgun (WGS) entry which is preliminary data.</text>
</comment>
<evidence type="ECO:0000313" key="2">
    <source>
        <dbReference type="Proteomes" id="UP001202180"/>
    </source>
</evidence>